<organism evidence="1">
    <name type="scientific">gut metagenome</name>
    <dbReference type="NCBI Taxonomy" id="749906"/>
    <lineage>
        <taxon>unclassified sequences</taxon>
        <taxon>metagenomes</taxon>
        <taxon>organismal metagenomes</taxon>
    </lineage>
</organism>
<evidence type="ECO:0000313" key="1">
    <source>
        <dbReference type="EMBL" id="EJX02371.1"/>
    </source>
</evidence>
<accession>J9CQF7</accession>
<dbReference type="EMBL" id="AMCI01002567">
    <property type="protein sequence ID" value="EJX02371.1"/>
    <property type="molecule type" value="Genomic_DNA"/>
</dbReference>
<reference evidence="1" key="1">
    <citation type="journal article" date="2012" name="PLoS ONE">
        <title>Gene sets for utilization of primary and secondary nutrition supplies in the distal gut of endangered iberian lynx.</title>
        <authorList>
            <person name="Alcaide M."/>
            <person name="Messina E."/>
            <person name="Richter M."/>
            <person name="Bargiela R."/>
            <person name="Peplies J."/>
            <person name="Huws S.A."/>
            <person name="Newbold C.J."/>
            <person name="Golyshin P.N."/>
            <person name="Simon M.A."/>
            <person name="Lopez G."/>
            <person name="Yakimov M.M."/>
            <person name="Ferrer M."/>
        </authorList>
    </citation>
    <scope>NUCLEOTIDE SEQUENCE</scope>
</reference>
<dbReference type="AlphaFoldDB" id="J9CQF7"/>
<gene>
    <name evidence="1" type="ORF">EVA_09524</name>
</gene>
<protein>
    <submittedName>
        <fullName evidence="1">Uncharacterized protein</fullName>
    </submittedName>
</protein>
<proteinExistence type="predicted"/>
<comment type="caution">
    <text evidence="1">The sequence shown here is derived from an EMBL/GenBank/DDBJ whole genome shotgun (WGS) entry which is preliminary data.</text>
</comment>
<sequence length="64" mass="7182">MVSSQNACNKAYRFNRFYQGNQFNNMVRYILVTLYNHGSQTALVAAENTHSSDIDAYIGQCAGN</sequence>
<name>J9CQF7_9ZZZZ</name>